<dbReference type="AlphaFoldDB" id="A0A9N7Z891"/>
<keyword evidence="3" id="KW-1185">Reference proteome</keyword>
<feature type="compositionally biased region" description="Basic and acidic residues" evidence="1">
    <location>
        <begin position="11"/>
        <end position="25"/>
    </location>
</feature>
<dbReference type="EMBL" id="CADEAL010004169">
    <property type="protein sequence ID" value="CAB1453437.1"/>
    <property type="molecule type" value="Genomic_DNA"/>
</dbReference>
<reference evidence="2" key="1">
    <citation type="submission" date="2020-03" db="EMBL/GenBank/DDBJ databases">
        <authorList>
            <person name="Weist P."/>
        </authorList>
    </citation>
    <scope>NUCLEOTIDE SEQUENCE</scope>
</reference>
<name>A0A9N7Z891_PLEPL</name>
<organism evidence="2 3">
    <name type="scientific">Pleuronectes platessa</name>
    <name type="common">European plaice</name>
    <dbReference type="NCBI Taxonomy" id="8262"/>
    <lineage>
        <taxon>Eukaryota</taxon>
        <taxon>Metazoa</taxon>
        <taxon>Chordata</taxon>
        <taxon>Craniata</taxon>
        <taxon>Vertebrata</taxon>
        <taxon>Euteleostomi</taxon>
        <taxon>Actinopterygii</taxon>
        <taxon>Neopterygii</taxon>
        <taxon>Teleostei</taxon>
        <taxon>Neoteleostei</taxon>
        <taxon>Acanthomorphata</taxon>
        <taxon>Carangaria</taxon>
        <taxon>Pleuronectiformes</taxon>
        <taxon>Pleuronectoidei</taxon>
        <taxon>Pleuronectidae</taxon>
        <taxon>Pleuronectes</taxon>
    </lineage>
</organism>
<evidence type="ECO:0000256" key="1">
    <source>
        <dbReference type="SAM" id="MobiDB-lite"/>
    </source>
</evidence>
<evidence type="ECO:0000313" key="2">
    <source>
        <dbReference type="EMBL" id="CAB1453437.1"/>
    </source>
</evidence>
<gene>
    <name evidence="2" type="ORF">PLEPLA_LOCUS41190</name>
</gene>
<feature type="compositionally biased region" description="Basic residues" evidence="1">
    <location>
        <begin position="1"/>
        <end position="10"/>
    </location>
</feature>
<accession>A0A9N7Z891</accession>
<comment type="caution">
    <text evidence="2">The sequence shown here is derived from an EMBL/GenBank/DDBJ whole genome shotgun (WGS) entry which is preliminary data.</text>
</comment>
<sequence>MRLTKRNNGRTRRELMEEEDQKKEERDDEAGGANREHRCEHRGHEERTEKGGIIQWLKRLKSSRGLELLRLPGAPEEGQTFTGKEKRGRGGKNQQPAGELQGPRPQAEHSESGDERLNQHRTGNKKKLFQAFVPMCESRILTASLSPLLTIRSPPCGVFVRKS</sequence>
<evidence type="ECO:0000313" key="3">
    <source>
        <dbReference type="Proteomes" id="UP001153269"/>
    </source>
</evidence>
<feature type="compositionally biased region" description="Basic and acidic residues" evidence="1">
    <location>
        <begin position="34"/>
        <end position="50"/>
    </location>
</feature>
<proteinExistence type="predicted"/>
<feature type="compositionally biased region" description="Basic and acidic residues" evidence="1">
    <location>
        <begin position="106"/>
        <end position="118"/>
    </location>
</feature>
<feature type="region of interest" description="Disordered" evidence="1">
    <location>
        <begin position="68"/>
        <end position="123"/>
    </location>
</feature>
<protein>
    <submittedName>
        <fullName evidence="2">Uncharacterized protein</fullName>
    </submittedName>
</protein>
<dbReference type="Proteomes" id="UP001153269">
    <property type="component" value="Unassembled WGS sequence"/>
</dbReference>
<feature type="region of interest" description="Disordered" evidence="1">
    <location>
        <begin position="1"/>
        <end position="55"/>
    </location>
</feature>